<name>A0A1B8SY60_PRORE</name>
<dbReference type="GO" id="GO:0003677">
    <property type="term" value="F:DNA binding"/>
    <property type="evidence" value="ECO:0007669"/>
    <property type="project" value="InterPro"/>
</dbReference>
<feature type="domain" description="HTH cro/C1-type" evidence="1">
    <location>
        <begin position="19"/>
        <end position="73"/>
    </location>
</feature>
<reference evidence="2" key="2">
    <citation type="submission" date="2023-04" db="EMBL/GenBank/DDBJ databases">
        <authorList>
            <person name="Li W."/>
        </authorList>
    </citation>
    <scope>NUCLEOTIDE SEQUENCE</scope>
    <source>
        <strain evidence="2">QITACRE101</strain>
    </source>
</reference>
<sequence>MKKKKNTTYYISQLVGKCLQEYRQELGVSGESIAKELGISQQQLSRYERGENALTVDVLFKFILILGINFPDFYHRLFYIVSHHPKLSHHITNLNGFGWELDDLKDYYNSAIV</sequence>
<dbReference type="Proteomes" id="UP001162044">
    <property type="component" value="Unassembled WGS sequence"/>
</dbReference>
<reference evidence="3 4" key="1">
    <citation type="submission" date="2018-06" db="EMBL/GenBank/DDBJ databases">
        <authorList>
            <consortium name="Pathogen Informatics"/>
            <person name="Doyle S."/>
        </authorList>
    </citation>
    <scope>NUCLEOTIDE SEQUENCE [LARGE SCALE GENOMIC DNA]</scope>
    <source>
        <strain evidence="3 4">NCTC11801</strain>
    </source>
</reference>
<dbReference type="OrthoDB" id="6458041at2"/>
<dbReference type="CDD" id="cd00093">
    <property type="entry name" value="HTH_XRE"/>
    <property type="match status" value="1"/>
</dbReference>
<dbReference type="Gene3D" id="1.10.260.40">
    <property type="entry name" value="lambda repressor-like DNA-binding domains"/>
    <property type="match status" value="1"/>
</dbReference>
<dbReference type="EMBL" id="UGTZ01000001">
    <property type="protein sequence ID" value="SUC33012.1"/>
    <property type="molecule type" value="Genomic_DNA"/>
</dbReference>
<dbReference type="InterPro" id="IPR010982">
    <property type="entry name" value="Lambda_DNA-bd_dom_sf"/>
</dbReference>
<dbReference type="GeneID" id="93674613"/>
<accession>A0A1B8SY60</accession>
<gene>
    <name evidence="3" type="ORF">NCTC11801_04020</name>
    <name evidence="2" type="ORF">QDQ51_11445</name>
</gene>
<evidence type="ECO:0000313" key="5">
    <source>
        <dbReference type="Proteomes" id="UP001162044"/>
    </source>
</evidence>
<evidence type="ECO:0000313" key="2">
    <source>
        <dbReference type="EMBL" id="MDH2306023.1"/>
    </source>
</evidence>
<dbReference type="EMBL" id="JARVQW010000005">
    <property type="protein sequence ID" value="MDH2306023.1"/>
    <property type="molecule type" value="Genomic_DNA"/>
</dbReference>
<organism evidence="2 5">
    <name type="scientific">Providencia rettgeri</name>
    <dbReference type="NCBI Taxonomy" id="587"/>
    <lineage>
        <taxon>Bacteria</taxon>
        <taxon>Pseudomonadati</taxon>
        <taxon>Pseudomonadota</taxon>
        <taxon>Gammaproteobacteria</taxon>
        <taxon>Enterobacterales</taxon>
        <taxon>Morganellaceae</taxon>
        <taxon>Providencia</taxon>
    </lineage>
</organism>
<dbReference type="Pfam" id="PF01381">
    <property type="entry name" value="HTH_3"/>
    <property type="match status" value="1"/>
</dbReference>
<dbReference type="InterPro" id="IPR001387">
    <property type="entry name" value="Cro/C1-type_HTH"/>
</dbReference>
<dbReference type="AlphaFoldDB" id="A0A1B8SY60"/>
<evidence type="ECO:0000259" key="1">
    <source>
        <dbReference type="PROSITE" id="PS50943"/>
    </source>
</evidence>
<dbReference type="SUPFAM" id="SSF47413">
    <property type="entry name" value="lambda repressor-like DNA-binding domains"/>
    <property type="match status" value="1"/>
</dbReference>
<dbReference type="Proteomes" id="UP000254208">
    <property type="component" value="Unassembled WGS sequence"/>
</dbReference>
<evidence type="ECO:0000313" key="3">
    <source>
        <dbReference type="EMBL" id="SUC33012.1"/>
    </source>
</evidence>
<dbReference type="RefSeq" id="WP_109912631.1">
    <property type="nucleotide sequence ID" value="NZ_ABEXOA020000167.1"/>
</dbReference>
<reference evidence="2" key="3">
    <citation type="submission" date="2023-10" db="EMBL/GenBank/DDBJ databases">
        <title>Analysis of Resistance Genes of Carbapenem-resistant Providencia rettgeri.</title>
        <authorList>
            <person name="Liu M."/>
        </authorList>
    </citation>
    <scope>NUCLEOTIDE SEQUENCE</scope>
    <source>
        <strain evidence="2">QITACRE101</strain>
    </source>
</reference>
<dbReference type="SMART" id="SM00530">
    <property type="entry name" value="HTH_XRE"/>
    <property type="match status" value="1"/>
</dbReference>
<dbReference type="PROSITE" id="PS50943">
    <property type="entry name" value="HTH_CROC1"/>
    <property type="match status" value="1"/>
</dbReference>
<evidence type="ECO:0000313" key="4">
    <source>
        <dbReference type="Proteomes" id="UP000254208"/>
    </source>
</evidence>
<protein>
    <submittedName>
        <fullName evidence="2">Helix-turn-helix transcriptional regulator</fullName>
    </submittedName>
    <submittedName>
        <fullName evidence="3">Predicted transcriptional regulator</fullName>
    </submittedName>
</protein>
<proteinExistence type="predicted"/>